<feature type="domain" description="Isochorismatase-like" evidence="2">
    <location>
        <begin position="4"/>
        <end position="175"/>
    </location>
</feature>
<proteinExistence type="predicted"/>
<organism evidence="3 4">
    <name type="scientific">Microbacterium phycohabitans</name>
    <dbReference type="NCBI Taxonomy" id="3075993"/>
    <lineage>
        <taxon>Bacteria</taxon>
        <taxon>Bacillati</taxon>
        <taxon>Actinomycetota</taxon>
        <taxon>Actinomycetes</taxon>
        <taxon>Micrococcales</taxon>
        <taxon>Microbacteriaceae</taxon>
        <taxon>Microbacterium</taxon>
    </lineage>
</organism>
<dbReference type="Gene3D" id="3.40.50.850">
    <property type="entry name" value="Isochorismatase-like"/>
    <property type="match status" value="1"/>
</dbReference>
<dbReference type="InterPro" id="IPR036380">
    <property type="entry name" value="Isochorismatase-like_sf"/>
</dbReference>
<dbReference type="RefSeq" id="WP_316003874.1">
    <property type="nucleotide sequence ID" value="NZ_JAWDIT010000002.1"/>
</dbReference>
<dbReference type="SUPFAM" id="SSF52499">
    <property type="entry name" value="Isochorismatase-like hydrolases"/>
    <property type="match status" value="1"/>
</dbReference>
<evidence type="ECO:0000313" key="3">
    <source>
        <dbReference type="EMBL" id="MDU0345271.1"/>
    </source>
</evidence>
<dbReference type="EMBL" id="JAWDIT010000002">
    <property type="protein sequence ID" value="MDU0345271.1"/>
    <property type="molecule type" value="Genomic_DNA"/>
</dbReference>
<keyword evidence="4" id="KW-1185">Reference proteome</keyword>
<evidence type="ECO:0000313" key="4">
    <source>
        <dbReference type="Proteomes" id="UP001261125"/>
    </source>
</evidence>
<evidence type="ECO:0000256" key="1">
    <source>
        <dbReference type="ARBA" id="ARBA00022801"/>
    </source>
</evidence>
<dbReference type="CDD" id="cd01014">
    <property type="entry name" value="nicotinamidase_related"/>
    <property type="match status" value="1"/>
</dbReference>
<reference evidence="3 4" key="1">
    <citation type="submission" date="2023-09" db="EMBL/GenBank/DDBJ databases">
        <title>Microbacterium fusihabitans sp. nov., Microbacterium phycihabitans sp. nov., and Microbacterium cervinum sp. nov., isolated from dried seaweeds of beach.</title>
        <authorList>
            <person name="Lee S.D."/>
        </authorList>
    </citation>
    <scope>NUCLEOTIDE SEQUENCE [LARGE SCALE GENOMIC DNA]</scope>
    <source>
        <strain evidence="3 4">KSW2-29</strain>
    </source>
</reference>
<evidence type="ECO:0000259" key="2">
    <source>
        <dbReference type="Pfam" id="PF00857"/>
    </source>
</evidence>
<dbReference type="Proteomes" id="UP001261125">
    <property type="component" value="Unassembled WGS sequence"/>
</dbReference>
<dbReference type="PANTHER" id="PTHR43540:SF1">
    <property type="entry name" value="ISOCHORISMATASE HYDROLASE"/>
    <property type="match status" value="1"/>
</dbReference>
<dbReference type="PANTHER" id="PTHR43540">
    <property type="entry name" value="PEROXYUREIDOACRYLATE/UREIDOACRYLATE AMIDOHYDROLASE-RELATED"/>
    <property type="match status" value="1"/>
</dbReference>
<name>A0ABU3SKD9_9MICO</name>
<comment type="caution">
    <text evidence="3">The sequence shown here is derived from an EMBL/GenBank/DDBJ whole genome shotgun (WGS) entry which is preliminary data.</text>
</comment>
<protein>
    <submittedName>
        <fullName evidence="3">Cysteine hydrolase family protein</fullName>
        <ecNumber evidence="3">3.-.-.-</ecNumber>
    </submittedName>
</protein>
<gene>
    <name evidence="3" type="ORF">RWH44_06100</name>
</gene>
<dbReference type="InterPro" id="IPR050272">
    <property type="entry name" value="Isochorismatase-like_hydrls"/>
</dbReference>
<sequence length="178" mass="18095">MHPVLVIIDIQRDYFPGGRHPLVDPDAAADAAARVLARQRGLSAPVIHVRHESPAGGGFLEIGTDGAEIDPRVAPASDETVIVKHAPNSFIGTDLNERLRALGASELLVVGMMTSMCVDATVRAAVDLGYAVTVVGDACAAPGLAYGGVEVPGEAVHAAFLAALGGAGARVVTSAELG</sequence>
<keyword evidence="1 3" id="KW-0378">Hydrolase</keyword>
<dbReference type="InterPro" id="IPR000868">
    <property type="entry name" value="Isochorismatase-like_dom"/>
</dbReference>
<dbReference type="Pfam" id="PF00857">
    <property type="entry name" value="Isochorismatase"/>
    <property type="match status" value="1"/>
</dbReference>
<dbReference type="GO" id="GO:0016787">
    <property type="term" value="F:hydrolase activity"/>
    <property type="evidence" value="ECO:0007669"/>
    <property type="project" value="UniProtKB-KW"/>
</dbReference>
<accession>A0ABU3SKD9</accession>
<dbReference type="EC" id="3.-.-.-" evidence="3"/>